<feature type="domain" description="Cyclic nucleotide-binding" evidence="4">
    <location>
        <begin position="433"/>
        <end position="534"/>
    </location>
</feature>
<dbReference type="SUPFAM" id="SSF51206">
    <property type="entry name" value="cAMP-binding domain-like"/>
    <property type="match status" value="2"/>
</dbReference>
<evidence type="ECO:0000259" key="4">
    <source>
        <dbReference type="PROSITE" id="PS50042"/>
    </source>
</evidence>
<dbReference type="Gene3D" id="1.20.870.10">
    <property type="entry name" value="Son of sevenless (SoS) protein Chain: S domain 1"/>
    <property type="match status" value="1"/>
</dbReference>
<dbReference type="SUPFAM" id="SSF54236">
    <property type="entry name" value="Ubiquitin-like"/>
    <property type="match status" value="1"/>
</dbReference>
<dbReference type="InterPro" id="IPR000595">
    <property type="entry name" value="cNMP-bd_dom"/>
</dbReference>
<dbReference type="InterPro" id="IPR018490">
    <property type="entry name" value="cNMP-bd_dom_sf"/>
</dbReference>
<dbReference type="SUPFAM" id="SSF46785">
    <property type="entry name" value="Winged helix' DNA-binding domain"/>
    <property type="match status" value="1"/>
</dbReference>
<accession>A0A7E4V9M6</accession>
<dbReference type="InterPro" id="IPR000651">
    <property type="entry name" value="Ras-like_Gua-exchang_fac_N"/>
</dbReference>
<protein>
    <submittedName>
        <fullName evidence="8">Rap-GAP domain-containing protein</fullName>
    </submittedName>
</protein>
<feature type="domain" description="DEP" evidence="5">
    <location>
        <begin position="246"/>
        <end position="353"/>
    </location>
</feature>
<evidence type="ECO:0000259" key="6">
    <source>
        <dbReference type="PROSITE" id="PS50212"/>
    </source>
</evidence>
<feature type="domain" description="Ras-GEF" evidence="3">
    <location>
        <begin position="863"/>
        <end position="1097"/>
    </location>
</feature>
<evidence type="ECO:0000259" key="3">
    <source>
        <dbReference type="PROSITE" id="PS50009"/>
    </source>
</evidence>
<dbReference type="WBParaSite" id="Pan_g18222.t1">
    <property type="protein sequence ID" value="Pan_g18222.t1"/>
    <property type="gene ID" value="Pan_g18222"/>
</dbReference>
<keyword evidence="7" id="KW-1185">Reference proteome</keyword>
<dbReference type="InterPro" id="IPR023578">
    <property type="entry name" value="Ras_GEF_dom_sf"/>
</dbReference>
<dbReference type="InterPro" id="IPR019804">
    <property type="entry name" value="Ras_G-nucl-exch_fac_CS"/>
</dbReference>
<dbReference type="Gene3D" id="2.60.120.10">
    <property type="entry name" value="Jelly Rolls"/>
    <property type="match status" value="2"/>
</dbReference>
<dbReference type="InterPro" id="IPR036388">
    <property type="entry name" value="WH-like_DNA-bd_sf"/>
</dbReference>
<dbReference type="SMART" id="SM00147">
    <property type="entry name" value="RasGEF"/>
    <property type="match status" value="1"/>
</dbReference>
<dbReference type="CDD" id="cd00038">
    <property type="entry name" value="CAP_ED"/>
    <property type="match status" value="2"/>
</dbReference>
<reference evidence="8" key="2">
    <citation type="submission" date="2020-10" db="UniProtKB">
        <authorList>
            <consortium name="WormBaseParasite"/>
        </authorList>
    </citation>
    <scope>IDENTIFICATION</scope>
</reference>
<dbReference type="Gene3D" id="1.10.840.10">
    <property type="entry name" value="Ras guanine-nucleotide exchange factors catalytic domain"/>
    <property type="match status" value="1"/>
</dbReference>
<dbReference type="SUPFAM" id="SSF48366">
    <property type="entry name" value="Ras GEF"/>
    <property type="match status" value="1"/>
</dbReference>
<dbReference type="Gene3D" id="1.10.8.1240">
    <property type="match status" value="1"/>
</dbReference>
<dbReference type="Gene3D" id="3.10.20.90">
    <property type="entry name" value="Phosphatidylinositol 3-kinase Catalytic Subunit, Chain A, domain 1"/>
    <property type="match status" value="1"/>
</dbReference>
<sequence length="1104" mass="125189">MQVFRSAKPLVQLTTATGQVGDSTPPNQRMPSNKVFILDSNKQSDYSMKHPMFQQNDVIACWYLILTGEVELYYNTNIYGPPDSQHPSTSHNVAYFVNERRKHSYRLTPGDCFLGKLGPGTLFGELSLVHHSCSARVSKSSEFVRINQAHFLNIYNRHADYLQPYIHVMEDVVNEQSPAPLPPNEPHVARPSTSGTTYEPYEFSAMRNELPGESHVENGLHNGFDANSPANLFELSNSVSVESRIHEAGLILKRIMQMRAPALVRDRQAQRVVYSQCMVGSEMTKWLAQLAAEVLQQSPHALTNLQVIGMWQILLEHHVISHITNEAQFKDKFVFYKWTIDDPFESYYRRFADHPNMQRIGIPGGGLVMPMDSGDAVPRGGEPPALLDLQNAIFFLATIGPDSLFRMILSKPPFERSQEELELVYEELLHVKALAHLSTMVKRELASVIRFEQHQYAGTVLFHQGEEGKSWYIILKGSVDVNIIGKGVVCTLHEGDDFGKLALVNDAPRAATIALREDNSQFLRVDKMDFNRILRDVEANTVRLKEHDQDVLVLEKINLNAPGSTTASGKNQCCYSVMAGLPEKMIEYVLETRIDAQTDDLGLDSFLEDFILTHIIYMPSNVLCNYLKNYYTRRGAMPCPSNGSFGPVVDSDFDVEQQHIAKRRVVAFLAVWESVFGIHFFLDAVANSFVEEMYCCVLEDSKHIPNMLPVLDQITGLRQLRENAMCVLSRHPTTILDCGVYCAQAPAPNPILPIDTCNQCIYLSDTTFISMNIRLDKNASEIADLARCKLKCAATHEECFLIEVKSNGERVVFAPTEVSVPTMLSLNGRLYVVFKDEIDSLTPLPEQNGPIDTVYHSILEIMSSSDIAHQLCLFHTHLFEATDEIELVFQVIGRDQFPGRMPSNLDILLRRFNEIQYWVTTEILLAVPSKRVVFLKKMIKIAALAKDNKDLMTFFAITLGLSNTAVSRLSSVWDKLSAKMRRQYAEFETLLDPSRNHRAYRMLIAKMTPPIIPFVPLLLKDLTFMHEGNKTYFAGLVNFEKMHMIANVLRSFRNCKAKCATNAHHKKTAEVHNLIRNFRLIDNQRRLMELSYQIDPPMKSSIRR</sequence>
<dbReference type="AlphaFoldDB" id="A0A7E4V9M6"/>
<dbReference type="GO" id="GO:0005886">
    <property type="term" value="C:plasma membrane"/>
    <property type="evidence" value="ECO:0007669"/>
    <property type="project" value="TreeGrafter"/>
</dbReference>
<reference evidence="7" key="1">
    <citation type="journal article" date="2013" name="Genetics">
        <title>The draft genome and transcriptome of Panagrellus redivivus are shaped by the harsh demands of a free-living lifestyle.</title>
        <authorList>
            <person name="Srinivasan J."/>
            <person name="Dillman A.R."/>
            <person name="Macchietto M.G."/>
            <person name="Heikkinen L."/>
            <person name="Lakso M."/>
            <person name="Fracchia K.M."/>
            <person name="Antoshechkin I."/>
            <person name="Mortazavi A."/>
            <person name="Wong G."/>
            <person name="Sternberg P.W."/>
        </authorList>
    </citation>
    <scope>NUCLEOTIDE SEQUENCE [LARGE SCALE GENOMIC DNA]</scope>
    <source>
        <strain evidence="7">MT8872</strain>
    </source>
</reference>
<evidence type="ECO:0000259" key="5">
    <source>
        <dbReference type="PROSITE" id="PS50186"/>
    </source>
</evidence>
<dbReference type="CDD" id="cd00155">
    <property type="entry name" value="RasGEF"/>
    <property type="match status" value="1"/>
</dbReference>
<dbReference type="PANTHER" id="PTHR23113">
    <property type="entry name" value="GUANINE NUCLEOTIDE EXCHANGE FACTOR"/>
    <property type="match status" value="1"/>
</dbReference>
<dbReference type="InterPro" id="IPR036390">
    <property type="entry name" value="WH_DNA-bd_sf"/>
</dbReference>
<dbReference type="InterPro" id="IPR000591">
    <property type="entry name" value="DEP_dom"/>
</dbReference>
<dbReference type="SMART" id="SM00229">
    <property type="entry name" value="RasGEFN"/>
    <property type="match status" value="1"/>
</dbReference>
<evidence type="ECO:0000313" key="8">
    <source>
        <dbReference type="WBParaSite" id="Pan_g18222.t1"/>
    </source>
</evidence>
<dbReference type="Pfam" id="PF00617">
    <property type="entry name" value="RasGEF"/>
    <property type="match status" value="1"/>
</dbReference>
<dbReference type="Pfam" id="PF00027">
    <property type="entry name" value="cNMP_binding"/>
    <property type="match status" value="1"/>
</dbReference>
<dbReference type="InterPro" id="IPR036964">
    <property type="entry name" value="RASGEF_cat_dom_sf"/>
</dbReference>
<dbReference type="InterPro" id="IPR001895">
    <property type="entry name" value="RASGEF_cat_dom"/>
</dbReference>
<proteinExistence type="predicted"/>
<dbReference type="InterPro" id="IPR014710">
    <property type="entry name" value="RmlC-like_jellyroll"/>
</dbReference>
<dbReference type="InterPro" id="IPR008937">
    <property type="entry name" value="Ras-like_GEF"/>
</dbReference>
<dbReference type="Pfam" id="PF00618">
    <property type="entry name" value="RasGEF_N"/>
    <property type="match status" value="1"/>
</dbReference>
<dbReference type="PROSITE" id="PS50042">
    <property type="entry name" value="CNMP_BINDING_3"/>
    <property type="match status" value="2"/>
</dbReference>
<dbReference type="SMART" id="SM00100">
    <property type="entry name" value="cNMP"/>
    <property type="match status" value="1"/>
</dbReference>
<dbReference type="CDD" id="cd06224">
    <property type="entry name" value="REM"/>
    <property type="match status" value="1"/>
</dbReference>
<dbReference type="Proteomes" id="UP000492821">
    <property type="component" value="Unassembled WGS sequence"/>
</dbReference>
<evidence type="ECO:0000256" key="1">
    <source>
        <dbReference type="ARBA" id="ARBA00022658"/>
    </source>
</evidence>
<evidence type="ECO:0000256" key="2">
    <source>
        <dbReference type="PROSITE-ProRule" id="PRU00168"/>
    </source>
</evidence>
<organism evidence="7 8">
    <name type="scientific">Panagrellus redivivus</name>
    <name type="common">Microworm</name>
    <dbReference type="NCBI Taxonomy" id="6233"/>
    <lineage>
        <taxon>Eukaryota</taxon>
        <taxon>Metazoa</taxon>
        <taxon>Ecdysozoa</taxon>
        <taxon>Nematoda</taxon>
        <taxon>Chromadorea</taxon>
        <taxon>Rhabditida</taxon>
        <taxon>Tylenchina</taxon>
        <taxon>Panagrolaimomorpha</taxon>
        <taxon>Panagrolaimoidea</taxon>
        <taxon>Panagrolaimidae</taxon>
        <taxon>Panagrellus</taxon>
    </lineage>
</organism>
<dbReference type="PROSITE" id="PS50212">
    <property type="entry name" value="RASGEF_NTER"/>
    <property type="match status" value="1"/>
</dbReference>
<name>A0A7E4V9M6_PANRE</name>
<dbReference type="GO" id="GO:0005085">
    <property type="term" value="F:guanyl-nucleotide exchange factor activity"/>
    <property type="evidence" value="ECO:0007669"/>
    <property type="project" value="UniProtKB-KW"/>
</dbReference>
<dbReference type="InterPro" id="IPR029071">
    <property type="entry name" value="Ubiquitin-like_domsf"/>
</dbReference>
<dbReference type="Pfam" id="PF00610">
    <property type="entry name" value="DEP"/>
    <property type="match status" value="1"/>
</dbReference>
<dbReference type="PROSITE" id="PS50009">
    <property type="entry name" value="RASGEF_CAT"/>
    <property type="match status" value="1"/>
</dbReference>
<dbReference type="Gene3D" id="1.10.10.10">
    <property type="entry name" value="Winged helix-like DNA-binding domain superfamily/Winged helix DNA-binding domain"/>
    <property type="match status" value="1"/>
</dbReference>
<dbReference type="PROSITE" id="PS50186">
    <property type="entry name" value="DEP"/>
    <property type="match status" value="1"/>
</dbReference>
<feature type="domain" description="N-terminal Ras-GEF" evidence="6">
    <location>
        <begin position="573"/>
        <end position="718"/>
    </location>
</feature>
<evidence type="ECO:0000313" key="7">
    <source>
        <dbReference type="Proteomes" id="UP000492821"/>
    </source>
</evidence>
<dbReference type="PRINTS" id="PR00103">
    <property type="entry name" value="CAMPKINASE"/>
</dbReference>
<dbReference type="GO" id="GO:0007265">
    <property type="term" value="P:Ras protein signal transduction"/>
    <property type="evidence" value="ECO:0007669"/>
    <property type="project" value="TreeGrafter"/>
</dbReference>
<feature type="domain" description="Cyclic nucleotide-binding" evidence="4">
    <location>
        <begin position="37"/>
        <end position="138"/>
    </location>
</feature>
<dbReference type="PANTHER" id="PTHR23113:SF327">
    <property type="entry name" value="EXCHANGE PROTEIN DIRECTLY ACTIVATED BY CAMP, ISOFORM E"/>
    <property type="match status" value="1"/>
</dbReference>
<dbReference type="SMART" id="SM00049">
    <property type="entry name" value="DEP"/>
    <property type="match status" value="1"/>
</dbReference>
<dbReference type="PROSITE" id="PS00720">
    <property type="entry name" value="RASGEF"/>
    <property type="match status" value="1"/>
</dbReference>
<keyword evidence="1 2" id="KW-0344">Guanine-nucleotide releasing factor</keyword>